<evidence type="ECO:0000259" key="7">
    <source>
        <dbReference type="Pfam" id="PF00892"/>
    </source>
</evidence>
<gene>
    <name evidence="8" type="ORF">F4V44_21205</name>
</gene>
<feature type="transmembrane region" description="Helical" evidence="6">
    <location>
        <begin position="35"/>
        <end position="55"/>
    </location>
</feature>
<dbReference type="PANTHER" id="PTHR32322">
    <property type="entry name" value="INNER MEMBRANE TRANSPORTER"/>
    <property type="match status" value="1"/>
</dbReference>
<reference evidence="8 9" key="1">
    <citation type="submission" date="2019-09" db="EMBL/GenBank/DDBJ databases">
        <title>Whole genome sequences of isolates from the Mars Exploration Rovers.</title>
        <authorList>
            <person name="Seuylemezian A."/>
            <person name="Vaishampayan P."/>
        </authorList>
    </citation>
    <scope>NUCLEOTIDE SEQUENCE [LARGE SCALE GENOMIC DNA]</scope>
    <source>
        <strain evidence="8 9">MER_TA_151</strain>
    </source>
</reference>
<proteinExistence type="inferred from homology"/>
<feature type="transmembrane region" description="Helical" evidence="6">
    <location>
        <begin position="176"/>
        <end position="194"/>
    </location>
</feature>
<evidence type="ECO:0000256" key="5">
    <source>
        <dbReference type="ARBA" id="ARBA00023136"/>
    </source>
</evidence>
<evidence type="ECO:0000313" key="9">
    <source>
        <dbReference type="Proteomes" id="UP000326671"/>
    </source>
</evidence>
<feature type="transmembrane region" description="Helical" evidence="6">
    <location>
        <begin position="270"/>
        <end position="288"/>
    </location>
</feature>
<comment type="similarity">
    <text evidence="2">Belongs to the EamA transporter family.</text>
</comment>
<dbReference type="Proteomes" id="UP000326671">
    <property type="component" value="Unassembled WGS sequence"/>
</dbReference>
<dbReference type="GO" id="GO:0016020">
    <property type="term" value="C:membrane"/>
    <property type="evidence" value="ECO:0007669"/>
    <property type="project" value="UniProtKB-SubCell"/>
</dbReference>
<feature type="transmembrane region" description="Helical" evidence="6">
    <location>
        <begin position="214"/>
        <end position="234"/>
    </location>
</feature>
<dbReference type="InterPro" id="IPR050638">
    <property type="entry name" value="AA-Vitamin_Transporters"/>
</dbReference>
<dbReference type="EMBL" id="VYKL01000037">
    <property type="protein sequence ID" value="KAA9016990.1"/>
    <property type="molecule type" value="Genomic_DNA"/>
</dbReference>
<evidence type="ECO:0000313" key="8">
    <source>
        <dbReference type="EMBL" id="KAA9016990.1"/>
    </source>
</evidence>
<evidence type="ECO:0000256" key="3">
    <source>
        <dbReference type="ARBA" id="ARBA00022692"/>
    </source>
</evidence>
<keyword evidence="3 6" id="KW-0812">Transmembrane</keyword>
<feature type="domain" description="EamA" evidence="7">
    <location>
        <begin position="150"/>
        <end position="287"/>
    </location>
</feature>
<keyword evidence="4 6" id="KW-1133">Transmembrane helix</keyword>
<sequence length="311" mass="34372">MSKLILGSVCLMAASGIWGGMYVISKYLLEYVSPFVLLWLRFLIAFIVLGACFKLQNKEQVQRSDWLFMVWLGFIGYLVSNGSGFIGTYLSTAHMGSLITASSPTFTLVLAYLVLKEKLTFKKIISLTIATCGVVIAVGMETTEGSRQMLGNLFLVLDALAWALYCVYVKKITGKYSTLAISTYATGAALLVTTPVMLMDLSMEDLYSLKEMSIWLGILYLGVVATAIAFFLWNKGMEWMEAGIGSIFYFLVPVIGGIFSWFYLGEVISSSFLVGGFLIFIGTVIVFLKKPQILTKNKLAMEQKTEGVIEK</sequence>
<accession>A0A5J5H8U1</accession>
<keyword evidence="5 6" id="KW-0472">Membrane</keyword>
<protein>
    <submittedName>
        <fullName evidence="8">DMT family transporter</fullName>
    </submittedName>
</protein>
<organism evidence="8 9">
    <name type="scientific">Niallia endozanthoxylica</name>
    <dbReference type="NCBI Taxonomy" id="2036016"/>
    <lineage>
        <taxon>Bacteria</taxon>
        <taxon>Bacillati</taxon>
        <taxon>Bacillota</taxon>
        <taxon>Bacilli</taxon>
        <taxon>Bacillales</taxon>
        <taxon>Bacillaceae</taxon>
        <taxon>Niallia</taxon>
    </lineage>
</organism>
<feature type="transmembrane region" description="Helical" evidence="6">
    <location>
        <begin position="67"/>
        <end position="90"/>
    </location>
</feature>
<evidence type="ECO:0000256" key="1">
    <source>
        <dbReference type="ARBA" id="ARBA00004127"/>
    </source>
</evidence>
<name>A0A5J5H8U1_9BACI</name>
<dbReference type="OrthoDB" id="34284at2"/>
<dbReference type="SUPFAM" id="SSF103481">
    <property type="entry name" value="Multidrug resistance efflux transporter EmrE"/>
    <property type="match status" value="2"/>
</dbReference>
<dbReference type="InterPro" id="IPR000620">
    <property type="entry name" value="EamA_dom"/>
</dbReference>
<feature type="transmembrane region" description="Helical" evidence="6">
    <location>
        <begin position="246"/>
        <end position="264"/>
    </location>
</feature>
<feature type="transmembrane region" description="Helical" evidence="6">
    <location>
        <begin position="149"/>
        <end position="169"/>
    </location>
</feature>
<dbReference type="PANTHER" id="PTHR32322:SF2">
    <property type="entry name" value="EAMA DOMAIN-CONTAINING PROTEIN"/>
    <property type="match status" value="1"/>
</dbReference>
<dbReference type="InterPro" id="IPR037185">
    <property type="entry name" value="EmrE-like"/>
</dbReference>
<feature type="domain" description="EamA" evidence="7">
    <location>
        <begin position="7"/>
        <end position="137"/>
    </location>
</feature>
<evidence type="ECO:0000256" key="6">
    <source>
        <dbReference type="SAM" id="Phobius"/>
    </source>
</evidence>
<dbReference type="RefSeq" id="WP_150442004.1">
    <property type="nucleotide sequence ID" value="NZ_VYKL01000037.1"/>
</dbReference>
<dbReference type="AlphaFoldDB" id="A0A5J5H8U1"/>
<feature type="transmembrane region" description="Helical" evidence="6">
    <location>
        <begin position="124"/>
        <end position="143"/>
    </location>
</feature>
<dbReference type="Pfam" id="PF00892">
    <property type="entry name" value="EamA"/>
    <property type="match status" value="2"/>
</dbReference>
<evidence type="ECO:0000256" key="4">
    <source>
        <dbReference type="ARBA" id="ARBA00022989"/>
    </source>
</evidence>
<keyword evidence="9" id="KW-1185">Reference proteome</keyword>
<comment type="subcellular location">
    <subcellularLocation>
        <location evidence="1">Endomembrane system</location>
        <topology evidence="1">Multi-pass membrane protein</topology>
    </subcellularLocation>
</comment>
<feature type="transmembrane region" description="Helical" evidence="6">
    <location>
        <begin position="96"/>
        <end position="115"/>
    </location>
</feature>
<comment type="caution">
    <text evidence="8">The sequence shown here is derived from an EMBL/GenBank/DDBJ whole genome shotgun (WGS) entry which is preliminary data.</text>
</comment>
<evidence type="ECO:0000256" key="2">
    <source>
        <dbReference type="ARBA" id="ARBA00007362"/>
    </source>
</evidence>